<dbReference type="CDD" id="cd14792">
    <property type="entry name" value="GH27"/>
    <property type="match status" value="1"/>
</dbReference>
<evidence type="ECO:0000256" key="4">
    <source>
        <dbReference type="ARBA" id="ARBA00022729"/>
    </source>
</evidence>
<evidence type="ECO:0000256" key="3">
    <source>
        <dbReference type="ARBA" id="ARBA00012755"/>
    </source>
</evidence>
<keyword evidence="6 7" id="KW-0326">Glycosidase</keyword>
<comment type="similarity">
    <text evidence="2 7">Belongs to the glycosyl hydrolase 27 family.</text>
</comment>
<name>A0AB34J4I3_PRYPA</name>
<evidence type="ECO:0000256" key="6">
    <source>
        <dbReference type="ARBA" id="ARBA00023295"/>
    </source>
</evidence>
<evidence type="ECO:0000256" key="8">
    <source>
        <dbReference type="SAM" id="Phobius"/>
    </source>
</evidence>
<keyword evidence="8" id="KW-1133">Transmembrane helix</keyword>
<dbReference type="InterPro" id="IPR013785">
    <property type="entry name" value="Aldolase_TIM"/>
</dbReference>
<keyword evidence="12" id="KW-1185">Reference proteome</keyword>
<dbReference type="Gene3D" id="3.20.20.70">
    <property type="entry name" value="Aldolase class I"/>
    <property type="match status" value="1"/>
</dbReference>
<evidence type="ECO:0000256" key="2">
    <source>
        <dbReference type="ARBA" id="ARBA00009743"/>
    </source>
</evidence>
<dbReference type="PANTHER" id="PTHR11452">
    <property type="entry name" value="ALPHA-GALACTOSIDASE/ALPHA-N-ACETYLGALACTOSAMINIDASE"/>
    <property type="match status" value="1"/>
</dbReference>
<organism evidence="11 12">
    <name type="scientific">Prymnesium parvum</name>
    <name type="common">Toxic golden alga</name>
    <dbReference type="NCBI Taxonomy" id="97485"/>
    <lineage>
        <taxon>Eukaryota</taxon>
        <taxon>Haptista</taxon>
        <taxon>Haptophyta</taxon>
        <taxon>Prymnesiophyceae</taxon>
        <taxon>Prymnesiales</taxon>
        <taxon>Prymnesiaceae</taxon>
        <taxon>Prymnesium</taxon>
    </lineage>
</organism>
<dbReference type="InterPro" id="IPR002241">
    <property type="entry name" value="Glyco_hydro_27"/>
</dbReference>
<keyword evidence="8" id="KW-0812">Transmembrane</keyword>
<dbReference type="SUPFAM" id="SSF51445">
    <property type="entry name" value="(Trans)glycosidases"/>
    <property type="match status" value="1"/>
</dbReference>
<feature type="transmembrane region" description="Helical" evidence="8">
    <location>
        <begin position="425"/>
        <end position="446"/>
    </location>
</feature>
<comment type="caution">
    <text evidence="11">The sequence shown here is derived from an EMBL/GenBank/DDBJ whole genome shotgun (WGS) entry which is preliminary data.</text>
</comment>
<dbReference type="InterPro" id="IPR041233">
    <property type="entry name" value="Melibiase_C"/>
</dbReference>
<dbReference type="Pfam" id="PF16499">
    <property type="entry name" value="Melibiase_2"/>
    <property type="match status" value="1"/>
</dbReference>
<dbReference type="Proteomes" id="UP001515480">
    <property type="component" value="Unassembled WGS sequence"/>
</dbReference>
<gene>
    <name evidence="11" type="ORF">AB1Y20_004937</name>
</gene>
<dbReference type="GO" id="GO:0005975">
    <property type="term" value="P:carbohydrate metabolic process"/>
    <property type="evidence" value="ECO:0007669"/>
    <property type="project" value="InterPro"/>
</dbReference>
<feature type="domain" description="Alpha galactosidase C-terminal" evidence="10">
    <location>
        <begin position="465"/>
        <end position="538"/>
    </location>
</feature>
<dbReference type="PANTHER" id="PTHR11452:SF33">
    <property type="entry name" value="ALPHA-GALACTOSIDASE 2"/>
    <property type="match status" value="1"/>
</dbReference>
<evidence type="ECO:0000256" key="1">
    <source>
        <dbReference type="ARBA" id="ARBA00001255"/>
    </source>
</evidence>
<protein>
    <recommendedName>
        <fullName evidence="3 7">Alpha-galactosidase</fullName>
        <ecNumber evidence="3 7">3.2.1.22</ecNumber>
    </recommendedName>
    <alternativeName>
        <fullName evidence="7">Melibiase</fullName>
    </alternativeName>
</protein>
<accession>A0AB34J4I3</accession>
<keyword evidence="7" id="KW-1015">Disulfide bond</keyword>
<keyword evidence="8" id="KW-0472">Membrane</keyword>
<keyword evidence="4 9" id="KW-0732">Signal</keyword>
<dbReference type="SUPFAM" id="SSF51011">
    <property type="entry name" value="Glycosyl hydrolase domain"/>
    <property type="match status" value="1"/>
</dbReference>
<sequence length="545" mass="59903">MALAALALLLLPPLVAASDNRLAQSPPMGWRSWNLFGSNVSQLRIERIMRAMAEREHLVDGVPTSLCDLGYCDVGLDDNWQLCGAYGAEGQLRFHDETGAPIVNTTRFPSLKAMTDLAHSLGLYAGWYGNNCICMETHTEAEKFYRGDVQALRAYGFDSIKLDGCGSQNDLELFDRLIKETPATSGREAVLVENCHWGSREPFAPHFAADGSLWCPWNFYRTSGDVRANYDSVVRNLLTTVDYARRNLSQPGCWAYPDMLEVGVACSEGGDCPGGTLDLGLNAAETRAHFGAWAIVSSPLILSHDVTDPAIAAAVWPVIANKEVIAVNQAWAGHSGSPFFESSEQVLLYTPPEWAYRRRGVLLLVACALCAAVYAFRRLAAARRRRRSTSTAEEEGHELGTLEPKRLVDEGQAIPATAPRLPLRVLLCLAFTAALVAGVAQLVYVWGEETLNPYHSWELLVPAAQYFYKPVRPHGEATAVLLMNHAPTRRDLRLEFAAIPGVLCTRCHVRDLWAHRDLGNFSHAYVASDVESHDAPFLLITPAAV</sequence>
<evidence type="ECO:0000313" key="12">
    <source>
        <dbReference type="Proteomes" id="UP001515480"/>
    </source>
</evidence>
<dbReference type="AlphaFoldDB" id="A0AB34J4I3"/>
<feature type="transmembrane region" description="Helical" evidence="8">
    <location>
        <begin position="360"/>
        <end position="377"/>
    </location>
</feature>
<dbReference type="EC" id="3.2.1.22" evidence="3 7"/>
<evidence type="ECO:0000259" key="10">
    <source>
        <dbReference type="Pfam" id="PF17801"/>
    </source>
</evidence>
<reference evidence="11 12" key="1">
    <citation type="journal article" date="2024" name="Science">
        <title>Giant polyketide synthase enzymes in the biosynthesis of giant marine polyether toxins.</title>
        <authorList>
            <person name="Fallon T.R."/>
            <person name="Shende V.V."/>
            <person name="Wierzbicki I.H."/>
            <person name="Pendleton A.L."/>
            <person name="Watervoot N.F."/>
            <person name="Auber R.P."/>
            <person name="Gonzalez D.J."/>
            <person name="Wisecaver J.H."/>
            <person name="Moore B.S."/>
        </authorList>
    </citation>
    <scope>NUCLEOTIDE SEQUENCE [LARGE SCALE GENOMIC DNA]</scope>
    <source>
        <strain evidence="11 12">12B1</strain>
    </source>
</reference>
<evidence type="ECO:0000256" key="9">
    <source>
        <dbReference type="SAM" id="SignalP"/>
    </source>
</evidence>
<comment type="catalytic activity">
    <reaction evidence="1 7">
        <text>Hydrolysis of terminal, non-reducing alpha-D-galactose residues in alpha-D-galactosides, including galactose oligosaccharides, galactomannans and galactolipids.</text>
        <dbReference type="EC" id="3.2.1.22"/>
    </reaction>
</comment>
<dbReference type="InterPro" id="IPR013780">
    <property type="entry name" value="Glyco_hydro_b"/>
</dbReference>
<dbReference type="InterPro" id="IPR017853">
    <property type="entry name" value="GH"/>
</dbReference>
<dbReference type="GO" id="GO:0004557">
    <property type="term" value="F:alpha-galactosidase activity"/>
    <property type="evidence" value="ECO:0007669"/>
    <property type="project" value="UniProtKB-EC"/>
</dbReference>
<dbReference type="EMBL" id="JBGBPQ010000013">
    <property type="protein sequence ID" value="KAL1511645.1"/>
    <property type="molecule type" value="Genomic_DNA"/>
</dbReference>
<dbReference type="Gene3D" id="2.60.40.1180">
    <property type="entry name" value="Golgi alpha-mannosidase II"/>
    <property type="match status" value="1"/>
</dbReference>
<dbReference type="Pfam" id="PF17801">
    <property type="entry name" value="Melibiase_C"/>
    <property type="match status" value="1"/>
</dbReference>
<evidence type="ECO:0000313" key="11">
    <source>
        <dbReference type="EMBL" id="KAL1511645.1"/>
    </source>
</evidence>
<dbReference type="PRINTS" id="PR00740">
    <property type="entry name" value="GLHYDRLASE27"/>
</dbReference>
<feature type="chain" id="PRO_5044284287" description="Alpha-galactosidase" evidence="9">
    <location>
        <begin position="18"/>
        <end position="545"/>
    </location>
</feature>
<evidence type="ECO:0000256" key="7">
    <source>
        <dbReference type="RuleBase" id="RU361168"/>
    </source>
</evidence>
<feature type="signal peptide" evidence="9">
    <location>
        <begin position="1"/>
        <end position="17"/>
    </location>
</feature>
<keyword evidence="5 7" id="KW-0378">Hydrolase</keyword>
<evidence type="ECO:0000256" key="5">
    <source>
        <dbReference type="ARBA" id="ARBA00022801"/>
    </source>
</evidence>
<proteinExistence type="inferred from homology"/>